<reference evidence="3" key="1">
    <citation type="journal article" date="2015" name="Int. J. Syst. Evol. Microbiol.">
        <title>Rhizobium oryzicola sp. nov., potential plant-growth-promoting endophytic bacteria isolated from rice roots.</title>
        <authorList>
            <person name="Zhang X.X."/>
            <person name="Gao J.S."/>
            <person name="Cao Y.H."/>
            <person name="Sheirdil R.A."/>
            <person name="Wang X.C."/>
            <person name="Zhang L."/>
        </authorList>
    </citation>
    <scope>NUCLEOTIDE SEQUENCE</scope>
    <source>
        <strain evidence="3">05753</strain>
    </source>
</reference>
<dbReference type="NCBIfam" id="TIGR03725">
    <property type="entry name" value="T6A_YeaZ"/>
    <property type="match status" value="1"/>
</dbReference>
<feature type="region of interest" description="Disordered" evidence="1">
    <location>
        <begin position="200"/>
        <end position="219"/>
    </location>
</feature>
<dbReference type="Pfam" id="PF00814">
    <property type="entry name" value="TsaD"/>
    <property type="match status" value="1"/>
</dbReference>
<name>A0ABT8SRY5_9HYPH</name>
<dbReference type="CDD" id="cd24032">
    <property type="entry name" value="ASKHA_NBD_TsaB"/>
    <property type="match status" value="1"/>
</dbReference>
<comment type="caution">
    <text evidence="3">The sequence shown here is derived from an EMBL/GenBank/DDBJ whole genome shotgun (WGS) entry which is preliminary data.</text>
</comment>
<evidence type="ECO:0000313" key="4">
    <source>
        <dbReference type="Proteomes" id="UP001169006"/>
    </source>
</evidence>
<reference evidence="3" key="2">
    <citation type="submission" date="2023-07" db="EMBL/GenBank/DDBJ databases">
        <authorList>
            <person name="Sun H."/>
        </authorList>
    </citation>
    <scope>NUCLEOTIDE SEQUENCE</scope>
    <source>
        <strain evidence="3">05753</strain>
    </source>
</reference>
<keyword evidence="4" id="KW-1185">Reference proteome</keyword>
<organism evidence="3 4">
    <name type="scientific">Rhizobium oryzicola</name>
    <dbReference type="NCBI Taxonomy" id="1232668"/>
    <lineage>
        <taxon>Bacteria</taxon>
        <taxon>Pseudomonadati</taxon>
        <taxon>Pseudomonadota</taxon>
        <taxon>Alphaproteobacteria</taxon>
        <taxon>Hyphomicrobiales</taxon>
        <taxon>Rhizobiaceae</taxon>
        <taxon>Rhizobium/Agrobacterium group</taxon>
        <taxon>Rhizobium</taxon>
    </lineage>
</organism>
<dbReference type="SUPFAM" id="SSF53067">
    <property type="entry name" value="Actin-like ATPase domain"/>
    <property type="match status" value="2"/>
</dbReference>
<dbReference type="InterPro" id="IPR000905">
    <property type="entry name" value="Gcp-like_dom"/>
</dbReference>
<dbReference type="RefSeq" id="WP_302074964.1">
    <property type="nucleotide sequence ID" value="NZ_JAUKWQ010000001.1"/>
</dbReference>
<dbReference type="InterPro" id="IPR043129">
    <property type="entry name" value="ATPase_NBD"/>
</dbReference>
<keyword evidence="3" id="KW-0808">Transferase</keyword>
<proteinExistence type="predicted"/>
<dbReference type="EC" id="2.3.1.234" evidence="3"/>
<sequence>MKVLAIDTAGVDCSAAVFCTEQGRILSEITERIGKGHAERLMAMIDEVLAAASLPLQSIARIGVTIGPGSFTGIRVGVATARGLALSLPAQAVGVVTLNAMARSHLDCDVSRPVIAAMDAKRSEIYAQAFGSDGKPLTEPQIVTLEALKALADQYQAEIIGTAAPLLRGEPAATEPDRFDIATVARIAAEADDKALAPKPLYLRGPDAKPQDGFALARA</sequence>
<evidence type="ECO:0000259" key="2">
    <source>
        <dbReference type="Pfam" id="PF00814"/>
    </source>
</evidence>
<dbReference type="InterPro" id="IPR022496">
    <property type="entry name" value="T6A_TsaB"/>
</dbReference>
<feature type="domain" description="Gcp-like" evidence="2">
    <location>
        <begin position="34"/>
        <end position="134"/>
    </location>
</feature>
<dbReference type="EMBL" id="JAUKWQ010000001">
    <property type="protein sequence ID" value="MDO1580819.1"/>
    <property type="molecule type" value="Genomic_DNA"/>
</dbReference>
<dbReference type="PANTHER" id="PTHR11735:SF11">
    <property type="entry name" value="TRNA THREONYLCARBAMOYLADENOSINE BIOSYNTHESIS PROTEIN TSAB"/>
    <property type="match status" value="1"/>
</dbReference>
<dbReference type="Gene3D" id="3.30.420.40">
    <property type="match status" value="2"/>
</dbReference>
<evidence type="ECO:0000313" key="3">
    <source>
        <dbReference type="EMBL" id="MDO1580819.1"/>
    </source>
</evidence>
<keyword evidence="3" id="KW-0012">Acyltransferase</keyword>
<gene>
    <name evidence="3" type="primary">tsaB</name>
    <name evidence="3" type="ORF">Q2T52_01800</name>
</gene>
<evidence type="ECO:0000256" key="1">
    <source>
        <dbReference type="SAM" id="MobiDB-lite"/>
    </source>
</evidence>
<accession>A0ABT8SRY5</accession>
<dbReference type="PANTHER" id="PTHR11735">
    <property type="entry name" value="TRNA N6-ADENOSINE THREONYLCARBAMOYLTRANSFERASE"/>
    <property type="match status" value="1"/>
</dbReference>
<dbReference type="Proteomes" id="UP001169006">
    <property type="component" value="Unassembled WGS sequence"/>
</dbReference>
<dbReference type="GO" id="GO:0061711">
    <property type="term" value="F:tRNA N(6)-L-threonylcarbamoyladenine synthase activity"/>
    <property type="evidence" value="ECO:0007669"/>
    <property type="project" value="UniProtKB-EC"/>
</dbReference>
<protein>
    <submittedName>
        <fullName evidence="3">tRNA (Adenosine(37)-N6)-threonylcarbamoyltransferase complex dimerization subunit type 1 TsaB</fullName>
        <ecNumber evidence="3">2.3.1.234</ecNumber>
    </submittedName>
</protein>